<gene>
    <name evidence="1" type="ORF">ACH4GP_03895</name>
</gene>
<reference evidence="1 2" key="1">
    <citation type="submission" date="2024-10" db="EMBL/GenBank/DDBJ databases">
        <title>The Natural Products Discovery Center: Release of the First 8490 Sequenced Strains for Exploring Actinobacteria Biosynthetic Diversity.</title>
        <authorList>
            <person name="Kalkreuter E."/>
            <person name="Kautsar S.A."/>
            <person name="Yang D."/>
            <person name="Bader C.D."/>
            <person name="Teijaro C.N."/>
            <person name="Fluegel L."/>
            <person name="Davis C.M."/>
            <person name="Simpson J.R."/>
            <person name="Lauterbach L."/>
            <person name="Steele A.D."/>
            <person name="Gui C."/>
            <person name="Meng S."/>
            <person name="Li G."/>
            <person name="Viehrig K."/>
            <person name="Ye F."/>
            <person name="Su P."/>
            <person name="Kiefer A.F."/>
            <person name="Nichols A."/>
            <person name="Cepeda A.J."/>
            <person name="Yan W."/>
            <person name="Fan B."/>
            <person name="Jiang Y."/>
            <person name="Adhikari A."/>
            <person name="Zheng C.-J."/>
            <person name="Schuster L."/>
            <person name="Cowan T.M."/>
            <person name="Smanski M.J."/>
            <person name="Chevrette M.G."/>
            <person name="De Carvalho L.P.S."/>
            <person name="Shen B."/>
        </authorList>
    </citation>
    <scope>NUCLEOTIDE SEQUENCE [LARGE SCALE GENOMIC DNA]</scope>
    <source>
        <strain evidence="1 2">NPDC018013</strain>
    </source>
</reference>
<dbReference type="Proteomes" id="UP001610990">
    <property type="component" value="Unassembled WGS sequence"/>
</dbReference>
<comment type="caution">
    <text evidence="1">The sequence shown here is derived from an EMBL/GenBank/DDBJ whole genome shotgun (WGS) entry which is preliminary data.</text>
</comment>
<evidence type="ECO:0000313" key="1">
    <source>
        <dbReference type="EMBL" id="MFH8583528.1"/>
    </source>
</evidence>
<dbReference type="EMBL" id="JBIRGH010000002">
    <property type="protein sequence ID" value="MFH8583528.1"/>
    <property type="molecule type" value="Genomic_DNA"/>
</dbReference>
<name>A0ABW7R7U1_9ACTN</name>
<keyword evidence="2" id="KW-1185">Reference proteome</keyword>
<evidence type="ECO:0000313" key="2">
    <source>
        <dbReference type="Proteomes" id="UP001610990"/>
    </source>
</evidence>
<organism evidence="1 2">
    <name type="scientific">Streptomyces celluloflavus</name>
    <dbReference type="NCBI Taxonomy" id="58344"/>
    <lineage>
        <taxon>Bacteria</taxon>
        <taxon>Bacillati</taxon>
        <taxon>Actinomycetota</taxon>
        <taxon>Actinomycetes</taxon>
        <taxon>Kitasatosporales</taxon>
        <taxon>Streptomycetaceae</taxon>
        <taxon>Streptomyces</taxon>
    </lineage>
</organism>
<proteinExistence type="predicted"/>
<accession>A0ABW7R7U1</accession>
<sequence length="95" mass="10189">MIKTLGNMADRLQAAAPENKAPLYANLSLELKHHANQRVMTLRSQPADMCILHCVSEGGLELSTRAPAHNRSDLGKRLSTGLISAGVSSVLSCCF</sequence>
<protein>
    <submittedName>
        <fullName evidence="1">Uncharacterized protein</fullName>
    </submittedName>
</protein>
<feature type="non-terminal residue" evidence="1">
    <location>
        <position position="95"/>
    </location>
</feature>